<keyword evidence="1" id="KW-0472">Membrane</keyword>
<evidence type="ECO:0008006" key="4">
    <source>
        <dbReference type="Google" id="ProtNLM"/>
    </source>
</evidence>
<dbReference type="GeneID" id="105442979"/>
<accession>A0A7M7NVH1</accession>
<organism evidence="2 3">
    <name type="scientific">Strongylocentrotus purpuratus</name>
    <name type="common">Purple sea urchin</name>
    <dbReference type="NCBI Taxonomy" id="7668"/>
    <lineage>
        <taxon>Eukaryota</taxon>
        <taxon>Metazoa</taxon>
        <taxon>Echinodermata</taxon>
        <taxon>Eleutherozoa</taxon>
        <taxon>Echinozoa</taxon>
        <taxon>Echinoidea</taxon>
        <taxon>Euechinoidea</taxon>
        <taxon>Echinacea</taxon>
        <taxon>Camarodonta</taxon>
        <taxon>Echinidea</taxon>
        <taxon>Strongylocentrotidae</taxon>
        <taxon>Strongylocentrotus</taxon>
    </lineage>
</organism>
<feature type="transmembrane region" description="Helical" evidence="1">
    <location>
        <begin position="18"/>
        <end position="37"/>
    </location>
</feature>
<evidence type="ECO:0000256" key="1">
    <source>
        <dbReference type="SAM" id="Phobius"/>
    </source>
</evidence>
<keyword evidence="3" id="KW-1185">Reference proteome</keyword>
<evidence type="ECO:0000313" key="3">
    <source>
        <dbReference type="Proteomes" id="UP000007110"/>
    </source>
</evidence>
<dbReference type="KEGG" id="spu:105442979"/>
<evidence type="ECO:0000313" key="2">
    <source>
        <dbReference type="EnsemblMetazoa" id="XP_030842102"/>
    </source>
</evidence>
<keyword evidence="1" id="KW-0812">Transmembrane</keyword>
<reference evidence="3" key="1">
    <citation type="submission" date="2015-02" db="EMBL/GenBank/DDBJ databases">
        <title>Genome sequencing for Strongylocentrotus purpuratus.</title>
        <authorList>
            <person name="Murali S."/>
            <person name="Liu Y."/>
            <person name="Vee V."/>
            <person name="English A."/>
            <person name="Wang M."/>
            <person name="Skinner E."/>
            <person name="Han Y."/>
            <person name="Muzny D.M."/>
            <person name="Worley K.C."/>
            <person name="Gibbs R.A."/>
        </authorList>
    </citation>
    <scope>NUCLEOTIDE SEQUENCE</scope>
</reference>
<feature type="transmembrane region" description="Helical" evidence="1">
    <location>
        <begin position="90"/>
        <end position="108"/>
    </location>
</feature>
<sequence length="123" mass="12996">MYLALTVVNISALLCDGFLPYFFVMLLTSCSSGHAIAGRAVLGPLGVKAIVSGENLPMVIAALYVVSGCGALLGGYAAGLIADRVSSYDASFKLLAVVDIFTFISMAMPKLVRRLYQMVHSTQ</sequence>
<dbReference type="Proteomes" id="UP000007110">
    <property type="component" value="Unassembled WGS sequence"/>
</dbReference>
<protein>
    <recommendedName>
        <fullName evidence="4">Major facilitator superfamily (MFS) profile domain-containing protein</fullName>
    </recommendedName>
</protein>
<dbReference type="InParanoid" id="A0A7M7NVH1"/>
<dbReference type="EnsemblMetazoa" id="XM_030986242">
    <property type="protein sequence ID" value="XP_030842102"/>
    <property type="gene ID" value="LOC105442979"/>
</dbReference>
<name>A0A7M7NVH1_STRPU</name>
<keyword evidence="1" id="KW-1133">Transmembrane helix</keyword>
<feature type="transmembrane region" description="Helical" evidence="1">
    <location>
        <begin position="58"/>
        <end position="78"/>
    </location>
</feature>
<reference evidence="2" key="2">
    <citation type="submission" date="2021-01" db="UniProtKB">
        <authorList>
            <consortium name="EnsemblMetazoa"/>
        </authorList>
    </citation>
    <scope>IDENTIFICATION</scope>
</reference>
<dbReference type="RefSeq" id="XP_030842102.1">
    <property type="nucleotide sequence ID" value="XM_030986242.1"/>
</dbReference>
<dbReference type="AlphaFoldDB" id="A0A7M7NVH1"/>
<proteinExistence type="predicted"/>